<dbReference type="GO" id="GO:0016491">
    <property type="term" value="F:oxidoreductase activity"/>
    <property type="evidence" value="ECO:0007669"/>
    <property type="project" value="InterPro"/>
</dbReference>
<dbReference type="PROSITE" id="PS50850">
    <property type="entry name" value="MFS"/>
    <property type="match status" value="1"/>
</dbReference>
<feature type="domain" description="Major facilitator superfamily (MFS) profile" evidence="5">
    <location>
        <begin position="38"/>
        <end position="423"/>
    </location>
</feature>
<dbReference type="InterPro" id="IPR050327">
    <property type="entry name" value="Proton-linked_MCT"/>
</dbReference>
<protein>
    <submittedName>
        <fullName evidence="7">FAD-binding-domain-containing protein</fullName>
    </submittedName>
</protein>
<dbReference type="InterPro" id="IPR012951">
    <property type="entry name" value="BBE"/>
</dbReference>
<dbReference type="Pfam" id="PF01565">
    <property type="entry name" value="FAD_binding_4"/>
    <property type="match status" value="1"/>
</dbReference>
<organism evidence="7 8">
    <name type="scientific">Emericellopsis cladophorae</name>
    <dbReference type="NCBI Taxonomy" id="2686198"/>
    <lineage>
        <taxon>Eukaryota</taxon>
        <taxon>Fungi</taxon>
        <taxon>Dikarya</taxon>
        <taxon>Ascomycota</taxon>
        <taxon>Pezizomycotina</taxon>
        <taxon>Sordariomycetes</taxon>
        <taxon>Hypocreomycetidae</taxon>
        <taxon>Hypocreales</taxon>
        <taxon>Bionectriaceae</taxon>
        <taxon>Emericellopsis</taxon>
    </lineage>
</organism>
<dbReference type="InterPro" id="IPR036318">
    <property type="entry name" value="FAD-bd_PCMH-like_sf"/>
</dbReference>
<dbReference type="Gene3D" id="3.40.462.20">
    <property type="match status" value="1"/>
</dbReference>
<comment type="caution">
    <text evidence="7">The sequence shown here is derived from an EMBL/GenBank/DDBJ whole genome shotgun (WGS) entry which is preliminary data.</text>
</comment>
<evidence type="ECO:0000256" key="2">
    <source>
        <dbReference type="ARBA" id="ARBA00005466"/>
    </source>
</evidence>
<dbReference type="SUPFAM" id="SSF103473">
    <property type="entry name" value="MFS general substrate transporter"/>
    <property type="match status" value="1"/>
</dbReference>
<dbReference type="PROSITE" id="PS51387">
    <property type="entry name" value="FAD_PCMH"/>
    <property type="match status" value="1"/>
</dbReference>
<dbReference type="EMBL" id="JAGIXG020000011">
    <property type="protein sequence ID" value="KAI6782828.1"/>
    <property type="molecule type" value="Genomic_DNA"/>
</dbReference>
<dbReference type="InterPro" id="IPR006094">
    <property type="entry name" value="Oxid_FAD_bind_N"/>
</dbReference>
<feature type="transmembrane region" description="Helical" evidence="4">
    <location>
        <begin position="370"/>
        <end position="392"/>
    </location>
</feature>
<dbReference type="CDD" id="cd17352">
    <property type="entry name" value="MFS_MCT_SLC16"/>
    <property type="match status" value="1"/>
</dbReference>
<evidence type="ECO:0000256" key="3">
    <source>
        <dbReference type="ARBA" id="ARBA00006727"/>
    </source>
</evidence>
<evidence type="ECO:0000259" key="5">
    <source>
        <dbReference type="PROSITE" id="PS50850"/>
    </source>
</evidence>
<feature type="transmembrane region" description="Helical" evidence="4">
    <location>
        <begin position="198"/>
        <end position="222"/>
    </location>
</feature>
<dbReference type="SUPFAM" id="SSF56176">
    <property type="entry name" value="FAD-binding/transporter-associated domain-like"/>
    <property type="match status" value="1"/>
</dbReference>
<dbReference type="GO" id="GO:0016020">
    <property type="term" value="C:membrane"/>
    <property type="evidence" value="ECO:0007669"/>
    <property type="project" value="UniProtKB-SubCell"/>
</dbReference>
<dbReference type="OrthoDB" id="407275at2759"/>
<reference evidence="7" key="1">
    <citation type="journal article" date="2021" name="J Fungi (Basel)">
        <title>Genomic and Metabolomic Analyses of the Marine Fungus Emericellopsis cladophorae: Insights into Saltwater Adaptability Mechanisms and Its Biosynthetic Potential.</title>
        <authorList>
            <person name="Goncalves M.F.M."/>
            <person name="Hilario S."/>
            <person name="Van de Peer Y."/>
            <person name="Esteves A.C."/>
            <person name="Alves A."/>
        </authorList>
    </citation>
    <scope>NUCLEOTIDE SEQUENCE</scope>
    <source>
        <strain evidence="7">MUM 19.33</strain>
    </source>
</reference>
<feature type="transmembrane region" description="Helical" evidence="4">
    <location>
        <begin position="47"/>
        <end position="67"/>
    </location>
</feature>
<feature type="transmembrane region" description="Helical" evidence="4">
    <location>
        <begin position="79"/>
        <end position="102"/>
    </location>
</feature>
<evidence type="ECO:0000313" key="7">
    <source>
        <dbReference type="EMBL" id="KAI6782828.1"/>
    </source>
</evidence>
<accession>A0A9P9Y490</accession>
<keyword evidence="4" id="KW-0472">Membrane</keyword>
<feature type="transmembrane region" description="Helical" evidence="4">
    <location>
        <begin position="304"/>
        <end position="327"/>
    </location>
</feature>
<dbReference type="PANTHER" id="PTHR11360:SF177">
    <property type="entry name" value="RIBOFLAVIN TRANSPORTER MCH5"/>
    <property type="match status" value="1"/>
</dbReference>
<sequence>MATPSRTKEAATSSLALRHGVEEEAAAEGQGPPDGGLKAWMVVAGGFLTYFVTFGLLNSFGTFQAYYGTHVLPERSASAISWIGSVQLFLLFIGGLVFGPLFDTKGARVLLVPGTVALALALMLMSVCRQYYQFILTQSLLLGVGVAMLFYPTISAIPHWFHRRRGLAMGVVVSGSSLGGMAWPLLLDRLFGAVGFGWTLRIVGFISLALLAPACVFIVPRLPPRRRGDVPKAEMRAVLQDTTFWLLVTGMLLVMWGMFIPLYYLPLYGMHLGLGATFSNDLLTILNAGSLVGRVLSGALADKIGSFNTAILCSLLSGIVLLCLHAMRTKAAVLAFAVLYGLFSGGLISLQTACVAQITDNMQLIGVKIGLMMAVCSIGALTGSPIGGALVAANGGEFYGLISFAGGILLAGTAILGSSRWTMGRRLPGAVAADGLYDCVAGVLGDTASQRIVRPQDATYLDARLGEAIQYDELPLLISYAESASEVGSLVQCAQAAGVKAVPRSGGHSFTAFSALNGTLVVDIAHLNDVVVSDDGQSARVGAGIRLGALYTALAMEEEHDVSFVGGICPTVGLAGFLGSGGFNMQQRSQGLAVDHVLAARVVLADGRTVVASSCSHPDLFWALRGGGGGTFGIVVEFTLALTRIPRSAMLLMTWSNDTASRFPVARRFLDWAPRQEPSFMAQLNIYRDTVSLQAMHYGASRAALQDLVDRSGLADMGRPEVIVAGGCSAHNARLFGYTVFDCVPDNELDASILNVAPDPFSPVGDHPWFQYDEAPKSDAIPPAAPWERFHRLSKSFFVDKEAPLPDDVVQGLVDRVAAADEASEVWAEWHAWNISDAAASSPNAFPWRDRAYAHLEFQMHGSEDEARQATYEAWFAELESYLRPSVGPASYSGYMDADISTEPLTSYYGDSVCRLIEVKKAYDPDEFFTNPFSIPASPPEGMYC</sequence>
<dbReference type="Pfam" id="PF08031">
    <property type="entry name" value="BBE"/>
    <property type="match status" value="1"/>
</dbReference>
<feature type="transmembrane region" description="Helical" evidence="4">
    <location>
        <begin position="398"/>
        <end position="417"/>
    </location>
</feature>
<dbReference type="Gene3D" id="3.30.465.10">
    <property type="match status" value="1"/>
</dbReference>
<dbReference type="GO" id="GO:0071949">
    <property type="term" value="F:FAD binding"/>
    <property type="evidence" value="ECO:0007669"/>
    <property type="project" value="InterPro"/>
</dbReference>
<dbReference type="GO" id="GO:0022857">
    <property type="term" value="F:transmembrane transporter activity"/>
    <property type="evidence" value="ECO:0007669"/>
    <property type="project" value="InterPro"/>
</dbReference>
<feature type="transmembrane region" description="Helical" evidence="4">
    <location>
        <begin position="166"/>
        <end position="186"/>
    </location>
</feature>
<dbReference type="AlphaFoldDB" id="A0A9P9Y490"/>
<feature type="transmembrane region" description="Helical" evidence="4">
    <location>
        <begin position="243"/>
        <end position="264"/>
    </location>
</feature>
<dbReference type="InterPro" id="IPR020846">
    <property type="entry name" value="MFS_dom"/>
</dbReference>
<dbReference type="PANTHER" id="PTHR11360">
    <property type="entry name" value="MONOCARBOXYLATE TRANSPORTER"/>
    <property type="match status" value="1"/>
</dbReference>
<evidence type="ECO:0000256" key="4">
    <source>
        <dbReference type="SAM" id="Phobius"/>
    </source>
</evidence>
<dbReference type="Proteomes" id="UP001055219">
    <property type="component" value="Unassembled WGS sequence"/>
</dbReference>
<keyword evidence="4" id="KW-0812">Transmembrane</keyword>
<proteinExistence type="inferred from homology"/>
<feature type="transmembrane region" description="Helical" evidence="4">
    <location>
        <begin position="131"/>
        <end position="154"/>
    </location>
</feature>
<keyword evidence="4" id="KW-1133">Transmembrane helix</keyword>
<dbReference type="GeneID" id="75827490"/>
<reference evidence="7" key="2">
    <citation type="submission" date="2022-07" db="EMBL/GenBank/DDBJ databases">
        <authorList>
            <person name="Goncalves M.F.M."/>
            <person name="Hilario S."/>
            <person name="Van De Peer Y."/>
            <person name="Esteves A.C."/>
            <person name="Alves A."/>
        </authorList>
    </citation>
    <scope>NUCLEOTIDE SEQUENCE</scope>
    <source>
        <strain evidence="7">MUM 19.33</strain>
    </source>
</reference>
<dbReference type="InterPro" id="IPR011701">
    <property type="entry name" value="MFS"/>
</dbReference>
<feature type="transmembrane region" description="Helical" evidence="4">
    <location>
        <begin position="109"/>
        <end position="125"/>
    </location>
</feature>
<gene>
    <name evidence="7" type="ORF">J7T54_000971</name>
</gene>
<dbReference type="InterPro" id="IPR016169">
    <property type="entry name" value="FAD-bd_PCMH_sub2"/>
</dbReference>
<dbReference type="InterPro" id="IPR016166">
    <property type="entry name" value="FAD-bd_PCMH"/>
</dbReference>
<feature type="domain" description="FAD-binding PCMH-type" evidence="6">
    <location>
        <begin position="471"/>
        <end position="645"/>
    </location>
</feature>
<feature type="transmembrane region" description="Helical" evidence="4">
    <location>
        <begin position="333"/>
        <end position="358"/>
    </location>
</feature>
<evidence type="ECO:0000313" key="8">
    <source>
        <dbReference type="Proteomes" id="UP001055219"/>
    </source>
</evidence>
<dbReference type="InterPro" id="IPR036259">
    <property type="entry name" value="MFS_trans_sf"/>
</dbReference>
<evidence type="ECO:0000259" key="6">
    <source>
        <dbReference type="PROSITE" id="PS51387"/>
    </source>
</evidence>
<comment type="similarity">
    <text evidence="2">Belongs to the oxygen-dependent FAD-linked oxidoreductase family.</text>
</comment>
<keyword evidence="8" id="KW-1185">Reference proteome</keyword>
<evidence type="ECO:0000256" key="1">
    <source>
        <dbReference type="ARBA" id="ARBA00004141"/>
    </source>
</evidence>
<comment type="similarity">
    <text evidence="3">Belongs to the major facilitator superfamily. Monocarboxylate porter (TC 2.A.1.13) family.</text>
</comment>
<comment type="subcellular location">
    <subcellularLocation>
        <location evidence="1">Membrane</location>
        <topology evidence="1">Multi-pass membrane protein</topology>
    </subcellularLocation>
</comment>
<name>A0A9P9Y490_9HYPO</name>
<dbReference type="RefSeq" id="XP_051363684.1">
    <property type="nucleotide sequence ID" value="XM_051505015.1"/>
</dbReference>
<dbReference type="Pfam" id="PF07690">
    <property type="entry name" value="MFS_1"/>
    <property type="match status" value="1"/>
</dbReference>
<dbReference type="Gene3D" id="1.20.1250.20">
    <property type="entry name" value="MFS general substrate transporter like domains"/>
    <property type="match status" value="2"/>
</dbReference>